<reference evidence="2 3" key="1">
    <citation type="journal article" date="2024" name="Plant Biotechnol. J.">
        <title>Dendrobium thyrsiflorum genome and its molecular insights into genes involved in important horticultural traits.</title>
        <authorList>
            <person name="Chen B."/>
            <person name="Wang J.Y."/>
            <person name="Zheng P.J."/>
            <person name="Li K.L."/>
            <person name="Liang Y.M."/>
            <person name="Chen X.F."/>
            <person name="Zhang C."/>
            <person name="Zhao X."/>
            <person name="He X."/>
            <person name="Zhang G.Q."/>
            <person name="Liu Z.J."/>
            <person name="Xu Q."/>
        </authorList>
    </citation>
    <scope>NUCLEOTIDE SEQUENCE [LARGE SCALE GENOMIC DNA]</scope>
    <source>
        <strain evidence="2">GZMU011</strain>
    </source>
</reference>
<keyword evidence="3" id="KW-1185">Reference proteome</keyword>
<dbReference type="CDD" id="cd05233">
    <property type="entry name" value="SDR_c"/>
    <property type="match status" value="1"/>
</dbReference>
<dbReference type="PANTHER" id="PTHR45267">
    <property type="match status" value="1"/>
</dbReference>
<dbReference type="FunFam" id="3.40.50.720:FF:000434">
    <property type="entry name" value="NADPH-dependent pterin aldehyde reductase"/>
    <property type="match status" value="1"/>
</dbReference>
<dbReference type="InterPro" id="IPR020904">
    <property type="entry name" value="Sc_DH/Rdtase_CS"/>
</dbReference>
<dbReference type="InterPro" id="IPR036291">
    <property type="entry name" value="NAD(P)-bd_dom_sf"/>
</dbReference>
<evidence type="ECO:0008006" key="4">
    <source>
        <dbReference type="Google" id="ProtNLM"/>
    </source>
</evidence>
<dbReference type="EMBL" id="JANQDX010000017">
    <property type="protein sequence ID" value="KAL0908206.1"/>
    <property type="molecule type" value="Genomic_DNA"/>
</dbReference>
<comment type="caution">
    <text evidence="2">The sequence shown here is derived from an EMBL/GenBank/DDBJ whole genome shotgun (WGS) entry which is preliminary data.</text>
</comment>
<dbReference type="PANTHER" id="PTHR45267:SF2">
    <property type="entry name" value="NADPH-DEPENDENT PTERIN ALDEHYDE REDUCTASE"/>
    <property type="match status" value="1"/>
</dbReference>
<name>A0ABD0U6M8_DENTH</name>
<comment type="similarity">
    <text evidence="1">Belongs to the short-chain dehydrogenases/reductases (SDR) family.</text>
</comment>
<accession>A0ABD0U6M8</accession>
<dbReference type="PRINTS" id="PR00080">
    <property type="entry name" value="SDRFAMILY"/>
</dbReference>
<sequence>MGETQLKTIMITGVSRGLGRVLALEIARRGHSVVGCARSQEKLQALMADLTRDDPPSSSSSSSSKHLLKHLDVRSDNSMKEFARLLVEERKIPDIIVNNAGTINKNNKIWAVPAEEFDIVIDTNIKGTANILRHFLPLLIEKKQGIVVNISSGWGRSAAAEVAPYCASKWAIEGLSKSVAKELPPGLAIVALSPGVVNTDMLASCFGSNAALYQSPESWAPRAATMILNLTSEDNGASLTI</sequence>
<dbReference type="PROSITE" id="PS00061">
    <property type="entry name" value="ADH_SHORT"/>
    <property type="match status" value="1"/>
</dbReference>
<organism evidence="2 3">
    <name type="scientific">Dendrobium thyrsiflorum</name>
    <name type="common">Pinecone-like raceme dendrobium</name>
    <name type="synonym">Orchid</name>
    <dbReference type="NCBI Taxonomy" id="117978"/>
    <lineage>
        <taxon>Eukaryota</taxon>
        <taxon>Viridiplantae</taxon>
        <taxon>Streptophyta</taxon>
        <taxon>Embryophyta</taxon>
        <taxon>Tracheophyta</taxon>
        <taxon>Spermatophyta</taxon>
        <taxon>Magnoliopsida</taxon>
        <taxon>Liliopsida</taxon>
        <taxon>Asparagales</taxon>
        <taxon>Orchidaceae</taxon>
        <taxon>Epidendroideae</taxon>
        <taxon>Malaxideae</taxon>
        <taxon>Dendrobiinae</taxon>
        <taxon>Dendrobium</taxon>
    </lineage>
</organism>
<proteinExistence type="inferred from homology"/>
<gene>
    <name evidence="2" type="ORF">M5K25_022684</name>
</gene>
<dbReference type="Pfam" id="PF00106">
    <property type="entry name" value="adh_short"/>
    <property type="match status" value="1"/>
</dbReference>
<dbReference type="AlphaFoldDB" id="A0ABD0U6M8"/>
<dbReference type="InterPro" id="IPR053241">
    <property type="entry name" value="NADPH_pterin_aldehyde_rdct"/>
</dbReference>
<protein>
    <recommendedName>
        <fullName evidence="4">NADPH-dependent pterin aldehyde reductase</fullName>
    </recommendedName>
</protein>
<dbReference type="PRINTS" id="PR00081">
    <property type="entry name" value="GDHRDH"/>
</dbReference>
<dbReference type="Gene3D" id="3.40.50.720">
    <property type="entry name" value="NAD(P)-binding Rossmann-like Domain"/>
    <property type="match status" value="1"/>
</dbReference>
<dbReference type="Proteomes" id="UP001552299">
    <property type="component" value="Unassembled WGS sequence"/>
</dbReference>
<dbReference type="InterPro" id="IPR002347">
    <property type="entry name" value="SDR_fam"/>
</dbReference>
<evidence type="ECO:0000256" key="1">
    <source>
        <dbReference type="RuleBase" id="RU000363"/>
    </source>
</evidence>
<evidence type="ECO:0000313" key="3">
    <source>
        <dbReference type="Proteomes" id="UP001552299"/>
    </source>
</evidence>
<dbReference type="SUPFAM" id="SSF51735">
    <property type="entry name" value="NAD(P)-binding Rossmann-fold domains"/>
    <property type="match status" value="1"/>
</dbReference>
<evidence type="ECO:0000313" key="2">
    <source>
        <dbReference type="EMBL" id="KAL0908206.1"/>
    </source>
</evidence>